<evidence type="ECO:0000313" key="12">
    <source>
        <dbReference type="EMBL" id="PXX22171.1"/>
    </source>
</evidence>
<comment type="function">
    <text evidence="11">May be involved in the folding of the extracellular lipase during its passage through the periplasm.</text>
</comment>
<comment type="caution">
    <text evidence="12">The sequence shown here is derived from an EMBL/GenBank/DDBJ whole genome shotgun (WGS) entry which is preliminary data.</text>
</comment>
<organism evidence="12 13">
    <name type="scientific">Burkholderia pyrrocinia</name>
    <name type="common">Pseudomonas pyrrocinia</name>
    <dbReference type="NCBI Taxonomy" id="60550"/>
    <lineage>
        <taxon>Bacteria</taxon>
        <taxon>Pseudomonadati</taxon>
        <taxon>Pseudomonadota</taxon>
        <taxon>Betaproteobacteria</taxon>
        <taxon>Burkholderiales</taxon>
        <taxon>Burkholderiaceae</taxon>
        <taxon>Burkholderia</taxon>
        <taxon>Burkholderia cepacia complex</taxon>
    </lineage>
</organism>
<dbReference type="AlphaFoldDB" id="A0A318IBE5"/>
<evidence type="ECO:0000256" key="6">
    <source>
        <dbReference type="ARBA" id="ARBA00022963"/>
    </source>
</evidence>
<dbReference type="EMBL" id="QJJY01000042">
    <property type="protein sequence ID" value="PXX22171.1"/>
    <property type="molecule type" value="Genomic_DNA"/>
</dbReference>
<keyword evidence="4 11" id="KW-0997">Cell inner membrane</keyword>
<keyword evidence="6 11" id="KW-0442">Lipid degradation</keyword>
<evidence type="ECO:0000256" key="8">
    <source>
        <dbReference type="ARBA" id="ARBA00023098"/>
    </source>
</evidence>
<evidence type="ECO:0000256" key="1">
    <source>
        <dbReference type="ARBA" id="ARBA00004383"/>
    </source>
</evidence>
<dbReference type="GO" id="GO:0006457">
    <property type="term" value="P:protein folding"/>
    <property type="evidence" value="ECO:0007669"/>
    <property type="project" value="UniProtKB-UniRule"/>
</dbReference>
<dbReference type="InterPro" id="IPR004961">
    <property type="entry name" value="Lipase_chaperone"/>
</dbReference>
<keyword evidence="5 11" id="KW-0812">Transmembrane</keyword>
<dbReference type="GO" id="GO:0051082">
    <property type="term" value="F:unfolded protein binding"/>
    <property type="evidence" value="ECO:0007669"/>
    <property type="project" value="UniProtKB-UniRule"/>
</dbReference>
<accession>A0A318IBE5</accession>
<keyword evidence="3 11" id="KW-1003">Cell membrane</keyword>
<sequence length="347" mass="36930">MTGSKSGIARRVALYGAAGVVAAGALWYGLDARKTRDAGMSGVAPAGAVSSASAGGTAASTVPGFGASGLPPALAGSTAPRLPLDAHGHLAKVVAVRGFFDYFLTAQNQLRAAELDALVARAVAAQLDGTVAQREALDVWQRYRAYFAELAKLPGGGAVDNKLDLPALQLALDRRAAIASRTLGDWSEPFVGAEQTLQRDDLARLKIVRDPSLTEDQKAAGLAALEQQLPPDRRAGLERQKEQDNAIAQIDHVQKSNATPDEMRAQLAQTLGPEAAERVVKMQQADNAWRAKYNEYAAQRAQIDAQNLSTQDRDVQIAQLRQRYFTEPGEALRAASLDHGSVSTRTQ</sequence>
<comment type="subcellular location">
    <subcellularLocation>
        <location evidence="1">Cell inner membrane</location>
        <topology evidence="1">Single-pass membrane protein</topology>
        <orientation evidence="1">Periplasmic side</orientation>
    </subcellularLocation>
</comment>
<comment type="similarity">
    <text evidence="2 11">Belongs to the lipase chaperone family.</text>
</comment>
<evidence type="ECO:0000256" key="11">
    <source>
        <dbReference type="HAMAP-Rule" id="MF_00790"/>
    </source>
</evidence>
<dbReference type="Proteomes" id="UP000247755">
    <property type="component" value="Unassembled WGS sequence"/>
</dbReference>
<evidence type="ECO:0000256" key="5">
    <source>
        <dbReference type="ARBA" id="ARBA00022692"/>
    </source>
</evidence>
<proteinExistence type="inferred from homology"/>
<reference evidence="12 13" key="1">
    <citation type="submission" date="2018-05" db="EMBL/GenBank/DDBJ databases">
        <title>Comparative genomics of bacterial root endophytes of switchgrass collected from native prairies over two seasons.</title>
        <authorList>
            <person name="Tang Y."/>
        </authorList>
    </citation>
    <scope>NUCLEOTIDE SEQUENCE [LARGE SCALE GENOMIC DNA]</scope>
    <source>
        <strain evidence="12 13">NFIX32</strain>
    </source>
</reference>
<keyword evidence="10 11" id="KW-0143">Chaperone</keyword>
<keyword evidence="8 11" id="KW-0443">Lipid metabolism</keyword>
<feature type="transmembrane region" description="Helical" evidence="11">
    <location>
        <begin position="12"/>
        <end position="30"/>
    </location>
</feature>
<dbReference type="GO" id="GO:0016042">
    <property type="term" value="P:lipid catabolic process"/>
    <property type="evidence" value="ECO:0007669"/>
    <property type="project" value="UniProtKB-UniRule"/>
</dbReference>
<evidence type="ECO:0000256" key="10">
    <source>
        <dbReference type="ARBA" id="ARBA00023186"/>
    </source>
</evidence>
<evidence type="ECO:0000256" key="9">
    <source>
        <dbReference type="ARBA" id="ARBA00023136"/>
    </source>
</evidence>
<dbReference type="SUPFAM" id="SSF158855">
    <property type="entry name" value="Lipase chaperone-like"/>
    <property type="match status" value="1"/>
</dbReference>
<protein>
    <recommendedName>
        <fullName evidence="11">Lipase chaperone</fullName>
    </recommendedName>
    <alternativeName>
        <fullName evidence="11">Lipase activator protein</fullName>
    </alternativeName>
    <alternativeName>
        <fullName evidence="11">Lipase foldase</fullName>
    </alternativeName>
    <alternativeName>
        <fullName evidence="11">Lipase helper protein</fullName>
    </alternativeName>
    <alternativeName>
        <fullName evidence="11">Lipase modulator</fullName>
    </alternativeName>
</protein>
<keyword evidence="7 11" id="KW-1133">Transmembrane helix</keyword>
<dbReference type="Pfam" id="PF03280">
    <property type="entry name" value="Lipase_chap"/>
    <property type="match status" value="1"/>
</dbReference>
<evidence type="ECO:0000256" key="2">
    <source>
        <dbReference type="ARBA" id="ARBA00010358"/>
    </source>
</evidence>
<dbReference type="RefSeq" id="WP_072445202.1">
    <property type="nucleotide sequence ID" value="NZ_QJJY01000042.1"/>
</dbReference>
<name>A0A318IBE5_BURPY</name>
<evidence type="ECO:0000313" key="13">
    <source>
        <dbReference type="Proteomes" id="UP000247755"/>
    </source>
</evidence>
<dbReference type="GO" id="GO:0005886">
    <property type="term" value="C:plasma membrane"/>
    <property type="evidence" value="ECO:0007669"/>
    <property type="project" value="UniProtKB-SubCell"/>
</dbReference>
<keyword evidence="9 11" id="KW-0472">Membrane</keyword>
<gene>
    <name evidence="11" type="primary">lifO</name>
    <name evidence="12" type="ORF">NA66_104219</name>
</gene>
<dbReference type="HAMAP" id="MF_00790">
    <property type="entry name" value="Lipase_chap"/>
    <property type="match status" value="1"/>
</dbReference>
<evidence type="ECO:0000256" key="4">
    <source>
        <dbReference type="ARBA" id="ARBA00022519"/>
    </source>
</evidence>
<evidence type="ECO:0000256" key="3">
    <source>
        <dbReference type="ARBA" id="ARBA00022475"/>
    </source>
</evidence>
<dbReference type="NCBIfam" id="NF002333">
    <property type="entry name" value="PRK01294.1-1"/>
    <property type="match status" value="1"/>
</dbReference>
<evidence type="ECO:0000256" key="7">
    <source>
        <dbReference type="ARBA" id="ARBA00022989"/>
    </source>
</evidence>